<dbReference type="PIRSF" id="PIRSF028784">
    <property type="entry name" value="MrpF"/>
    <property type="match status" value="1"/>
</dbReference>
<organism evidence="10 11">
    <name type="scientific">Oceanobacillus limi</name>
    <dbReference type="NCBI Taxonomy" id="930131"/>
    <lineage>
        <taxon>Bacteria</taxon>
        <taxon>Bacillati</taxon>
        <taxon>Bacillota</taxon>
        <taxon>Bacilli</taxon>
        <taxon>Bacillales</taxon>
        <taxon>Bacillaceae</taxon>
        <taxon>Oceanobacillus</taxon>
    </lineage>
</organism>
<feature type="transmembrane region" description="Helical" evidence="9">
    <location>
        <begin position="74"/>
        <end position="93"/>
    </location>
</feature>
<keyword evidence="6 9" id="KW-1133">Transmembrane helix</keyword>
<dbReference type="STRING" id="930131.SAMN05216389_11769"/>
<dbReference type="OrthoDB" id="9799958at2"/>
<comment type="similarity">
    <text evidence="2 8">Belongs to the CPA3 antiporters (TC 2.A.63) subunit F family.</text>
</comment>
<keyword evidence="11" id="KW-1185">Reference proteome</keyword>
<keyword evidence="3 8" id="KW-0813">Transport</keyword>
<dbReference type="Proteomes" id="UP000198618">
    <property type="component" value="Unassembled WGS sequence"/>
</dbReference>
<keyword evidence="8" id="KW-0050">Antiport</keyword>
<dbReference type="GO" id="GO:0005886">
    <property type="term" value="C:plasma membrane"/>
    <property type="evidence" value="ECO:0007669"/>
    <property type="project" value="UniProtKB-SubCell"/>
</dbReference>
<dbReference type="RefSeq" id="WP_090871592.1">
    <property type="nucleotide sequence ID" value="NZ_FOHE01000017.1"/>
</dbReference>
<evidence type="ECO:0000313" key="11">
    <source>
        <dbReference type="Proteomes" id="UP000198618"/>
    </source>
</evidence>
<evidence type="ECO:0000256" key="3">
    <source>
        <dbReference type="ARBA" id="ARBA00022448"/>
    </source>
</evidence>
<keyword evidence="5 9" id="KW-0812">Transmembrane</keyword>
<sequence>MTETIYKATEAILDGTVFICFIAISISLLLLLYRMIAGPTSPDRAVALDTIGINLMGLAALVAIYLVTPNLNDVILLIAILAFLGTVAIAKYLEKGVIIDRDMD</sequence>
<feature type="transmembrane region" description="Helical" evidence="9">
    <location>
        <begin position="45"/>
        <end position="68"/>
    </location>
</feature>
<dbReference type="PANTHER" id="PTHR34702:SF1">
    <property type="entry name" value="NA(+)_H(+) ANTIPORTER SUBUNIT F"/>
    <property type="match status" value="1"/>
</dbReference>
<accession>A0A1I0FVI6</accession>
<dbReference type="EMBL" id="FOHE01000017">
    <property type="protein sequence ID" value="SET62255.1"/>
    <property type="molecule type" value="Genomic_DNA"/>
</dbReference>
<dbReference type="GO" id="GO:0015385">
    <property type="term" value="F:sodium:proton antiporter activity"/>
    <property type="evidence" value="ECO:0007669"/>
    <property type="project" value="TreeGrafter"/>
</dbReference>
<keyword evidence="8" id="KW-0406">Ion transport</keyword>
<evidence type="ECO:0000256" key="1">
    <source>
        <dbReference type="ARBA" id="ARBA00004651"/>
    </source>
</evidence>
<evidence type="ECO:0000313" key="10">
    <source>
        <dbReference type="EMBL" id="SET62255.1"/>
    </source>
</evidence>
<dbReference type="PANTHER" id="PTHR34702">
    <property type="entry name" value="NA(+)/H(+) ANTIPORTER SUBUNIT F1"/>
    <property type="match status" value="1"/>
</dbReference>
<protein>
    <submittedName>
        <fullName evidence="10">Multisubunit sodium/proton antiporter, MrpF subunit</fullName>
    </submittedName>
</protein>
<evidence type="ECO:0000256" key="8">
    <source>
        <dbReference type="PIRNR" id="PIRNR028784"/>
    </source>
</evidence>
<evidence type="ECO:0000256" key="9">
    <source>
        <dbReference type="SAM" id="Phobius"/>
    </source>
</evidence>
<keyword evidence="7 8" id="KW-0472">Membrane</keyword>
<evidence type="ECO:0000256" key="2">
    <source>
        <dbReference type="ARBA" id="ARBA00009212"/>
    </source>
</evidence>
<feature type="transmembrane region" description="Helical" evidence="9">
    <location>
        <begin position="12"/>
        <end position="33"/>
    </location>
</feature>
<reference evidence="10 11" key="1">
    <citation type="submission" date="2016-10" db="EMBL/GenBank/DDBJ databases">
        <authorList>
            <person name="de Groot N.N."/>
        </authorList>
    </citation>
    <scope>NUCLEOTIDE SEQUENCE [LARGE SCALE GENOMIC DNA]</scope>
    <source>
        <strain evidence="10 11">IBRC-M 10780</strain>
    </source>
</reference>
<comment type="subcellular location">
    <subcellularLocation>
        <location evidence="1 8">Cell membrane</location>
        <topology evidence="1 8">Multi-pass membrane protein</topology>
    </subcellularLocation>
</comment>
<evidence type="ECO:0000256" key="5">
    <source>
        <dbReference type="ARBA" id="ARBA00022692"/>
    </source>
</evidence>
<dbReference type="NCBIfam" id="NF009248">
    <property type="entry name" value="PRK12600.1"/>
    <property type="match status" value="1"/>
</dbReference>
<gene>
    <name evidence="10" type="ORF">SAMN05216389_11769</name>
</gene>
<dbReference type="InterPro" id="IPR007208">
    <property type="entry name" value="MrpF/PhaF-like"/>
</dbReference>
<proteinExistence type="inferred from homology"/>
<evidence type="ECO:0000256" key="4">
    <source>
        <dbReference type="ARBA" id="ARBA00022475"/>
    </source>
</evidence>
<dbReference type="Pfam" id="PF04066">
    <property type="entry name" value="MrpF_PhaF"/>
    <property type="match status" value="1"/>
</dbReference>
<evidence type="ECO:0000256" key="6">
    <source>
        <dbReference type="ARBA" id="ARBA00022989"/>
    </source>
</evidence>
<keyword evidence="4 8" id="KW-1003">Cell membrane</keyword>
<name>A0A1I0FVI6_9BACI</name>
<dbReference type="AlphaFoldDB" id="A0A1I0FVI6"/>
<evidence type="ECO:0000256" key="7">
    <source>
        <dbReference type="ARBA" id="ARBA00023136"/>
    </source>
</evidence>